<dbReference type="Proteomes" id="UP000433928">
    <property type="component" value="Unassembled WGS sequence"/>
</dbReference>
<dbReference type="RefSeq" id="WP_070752026.1">
    <property type="nucleotide sequence ID" value="NZ_CACRTC010000010.1"/>
</dbReference>
<organism evidence="1 2">
    <name type="scientific">Bacteroides uniformis</name>
    <dbReference type="NCBI Taxonomy" id="820"/>
    <lineage>
        <taxon>Bacteria</taxon>
        <taxon>Pseudomonadati</taxon>
        <taxon>Bacteroidota</taxon>
        <taxon>Bacteroidia</taxon>
        <taxon>Bacteroidales</taxon>
        <taxon>Bacteroidaceae</taxon>
        <taxon>Bacteroides</taxon>
    </lineage>
</organism>
<sequence>MVDKKEILNQIVNVLEKPFVTHGFRYVRGGRFVRKLSDGNTEQQYHITFRKKYGCFLMSIELIVQNKVLLKDFDVLYRETLIFGYRNFEDNFRDECIKMVLKQKYVTLCGLGDWRELKEENESLESFNARFRLWSPPYFEDLKDLNNILEKEGSPTWQEQCLTSINLSLKFFKKTEDINWIINNTEYQGLFLLKQMGRVEEVENKYNSLLEKKRKYGNNTESIEYFYKLLMNKGV</sequence>
<dbReference type="AlphaFoldDB" id="A0A6A2G3X7"/>
<comment type="caution">
    <text evidence="1">The sequence shown here is derived from an EMBL/GenBank/DDBJ whole genome shotgun (WGS) entry which is preliminary data.</text>
</comment>
<protein>
    <submittedName>
        <fullName evidence="1">Uncharacterized protein</fullName>
    </submittedName>
</protein>
<gene>
    <name evidence="1" type="ORF">GAQ59_20810</name>
</gene>
<proteinExistence type="predicted"/>
<accession>A0A6A2G3X7</accession>
<evidence type="ECO:0000313" key="1">
    <source>
        <dbReference type="EMBL" id="KAB4166362.1"/>
    </source>
</evidence>
<dbReference type="EMBL" id="WCUG01000040">
    <property type="protein sequence ID" value="KAB4166362.1"/>
    <property type="molecule type" value="Genomic_DNA"/>
</dbReference>
<reference evidence="1 2" key="1">
    <citation type="journal article" date="2019" name="Nat. Med.">
        <title>A library of human gut bacterial isolates paired with longitudinal multiomics data enables mechanistic microbiome research.</title>
        <authorList>
            <person name="Poyet M."/>
            <person name="Groussin M."/>
            <person name="Gibbons S.M."/>
            <person name="Avila-Pacheco J."/>
            <person name="Jiang X."/>
            <person name="Kearney S.M."/>
            <person name="Perrotta A.R."/>
            <person name="Berdy B."/>
            <person name="Zhao S."/>
            <person name="Lieberman T.D."/>
            <person name="Swanson P.K."/>
            <person name="Smith M."/>
            <person name="Roesemann S."/>
            <person name="Alexander J.E."/>
            <person name="Rich S.A."/>
            <person name="Livny J."/>
            <person name="Vlamakis H."/>
            <person name="Clish C."/>
            <person name="Bullock K."/>
            <person name="Deik A."/>
            <person name="Scott J."/>
            <person name="Pierce K.A."/>
            <person name="Xavier R.J."/>
            <person name="Alm E.J."/>
        </authorList>
    </citation>
    <scope>NUCLEOTIDE SEQUENCE [LARGE SCALE GENOMIC DNA]</scope>
    <source>
        <strain evidence="1 2">BIOML-A27</strain>
    </source>
</reference>
<evidence type="ECO:0000313" key="2">
    <source>
        <dbReference type="Proteomes" id="UP000433928"/>
    </source>
</evidence>
<name>A0A6A2G3X7_BACUN</name>